<organism evidence="3 4">
    <name type="scientific">Planococcus salinus</name>
    <dbReference type="NCBI Taxonomy" id="1848460"/>
    <lineage>
        <taxon>Bacteria</taxon>
        <taxon>Bacillati</taxon>
        <taxon>Bacillota</taxon>
        <taxon>Bacilli</taxon>
        <taxon>Bacillales</taxon>
        <taxon>Caryophanaceae</taxon>
        <taxon>Planococcus</taxon>
    </lineage>
</organism>
<evidence type="ECO:0000313" key="4">
    <source>
        <dbReference type="Proteomes" id="UP000275473"/>
    </source>
</evidence>
<proteinExistence type="predicted"/>
<sequence length="400" mass="44546">MSNNKWDDEHIENLLRDFPKIHDERPKEEVYLRLKNHRPVTNGKAKRWLPLMVAALAFVTFGILLASLLSQGSQNEMSGADQAEEQGSITSGESESGERAAEDAAGISESADEESAETFSMMEAQSQTVAVYEEDLENHALFTVGLTENAFVIPVSFLIPDQQVEQDLGAEDVNTVNLYNEYAGEIDEEALGFDEYHPYLGTISLSGQRVEHQLPEDHQYDMASAAIGVYTASLKETFRGAEEIAVVQEDGSLADFDQVGQLEPLEASVTNVAYYAYTTARGDIYVTPDYGMEYTSPTEAFNAMTEAPNDFHHPLIPGDMSFTVTETEDIIELEFSEAVNLENLEKDEAVRMIEGLSLTAKSFGKQVRLRNVVQEQWDRYDFTAPLPMPAAANRLEWPIN</sequence>
<gene>
    <name evidence="3" type="ORF">EEX84_03630</name>
</gene>
<feature type="compositionally biased region" description="Low complexity" evidence="1">
    <location>
        <begin position="85"/>
        <end position="94"/>
    </location>
</feature>
<feature type="transmembrane region" description="Helical" evidence="2">
    <location>
        <begin position="48"/>
        <end position="69"/>
    </location>
</feature>
<dbReference type="Proteomes" id="UP000275473">
    <property type="component" value="Unassembled WGS sequence"/>
</dbReference>
<evidence type="ECO:0000256" key="2">
    <source>
        <dbReference type="SAM" id="Phobius"/>
    </source>
</evidence>
<reference evidence="3 4" key="1">
    <citation type="journal article" date="2018" name="Int. J. Syst. Evol. Microbiol.">
        <title>Planococcus salinus sp. nov., a moderately halophilic bacterium isolated from a saline-alkali soil.</title>
        <authorList>
            <person name="Gan L."/>
        </authorList>
    </citation>
    <scope>NUCLEOTIDE SEQUENCE [LARGE SCALE GENOMIC DNA]</scope>
    <source>
        <strain evidence="3 4">LCB217</strain>
    </source>
</reference>
<keyword evidence="2" id="KW-0812">Transmembrane</keyword>
<dbReference type="RefSeq" id="WP_123164224.1">
    <property type="nucleotide sequence ID" value="NZ_RIAX01000002.1"/>
</dbReference>
<evidence type="ECO:0000313" key="3">
    <source>
        <dbReference type="EMBL" id="RNF40525.1"/>
    </source>
</evidence>
<dbReference type="EMBL" id="RIAX01000002">
    <property type="protein sequence ID" value="RNF40525.1"/>
    <property type="molecule type" value="Genomic_DNA"/>
</dbReference>
<feature type="region of interest" description="Disordered" evidence="1">
    <location>
        <begin position="76"/>
        <end position="120"/>
    </location>
</feature>
<evidence type="ECO:0008006" key="5">
    <source>
        <dbReference type="Google" id="ProtNLM"/>
    </source>
</evidence>
<keyword evidence="2" id="KW-1133">Transmembrane helix</keyword>
<keyword evidence="4" id="KW-1185">Reference proteome</keyword>
<comment type="caution">
    <text evidence="3">The sequence shown here is derived from an EMBL/GenBank/DDBJ whole genome shotgun (WGS) entry which is preliminary data.</text>
</comment>
<evidence type="ECO:0000256" key="1">
    <source>
        <dbReference type="SAM" id="MobiDB-lite"/>
    </source>
</evidence>
<accession>A0A3M8P9Z0</accession>
<dbReference type="AlphaFoldDB" id="A0A3M8P9Z0"/>
<keyword evidence="2" id="KW-0472">Membrane</keyword>
<protein>
    <recommendedName>
        <fullName evidence="5">GerMN domain-containing protein</fullName>
    </recommendedName>
</protein>
<dbReference type="OrthoDB" id="2965336at2"/>
<name>A0A3M8P9Z0_9BACL</name>